<evidence type="ECO:0000313" key="2">
    <source>
        <dbReference type="EMBL" id="CEG56171.1"/>
    </source>
</evidence>
<evidence type="ECO:0000256" key="1">
    <source>
        <dbReference type="SAM" id="Phobius"/>
    </source>
</evidence>
<sequence length="125" mass="13796">MVVTWIVGGTMAGYCETGNTMMATNPTRTRKSAITFANIGRSIKNLEIILLLSHLSCDALLLIYGVIVVLNFNSLDQPTLTMKEALSLTLSRDLLSITKQDPLRGRGNFSCHITYPLAFENTYPI</sequence>
<dbReference type="KEGG" id="lfa:LFA_4006"/>
<dbReference type="HOGENOM" id="CLU_1989843_0_0_6"/>
<proteinExistence type="predicted"/>
<keyword evidence="1" id="KW-1133">Transmembrane helix</keyword>
<dbReference type="STRING" id="1212491.LFA_4006"/>
<name>A0A098G2G0_9GAMM</name>
<keyword evidence="1" id="KW-0812">Transmembrane</keyword>
<evidence type="ECO:0000313" key="3">
    <source>
        <dbReference type="Proteomes" id="UP000032430"/>
    </source>
</evidence>
<feature type="transmembrane region" description="Helical" evidence="1">
    <location>
        <begin position="48"/>
        <end position="72"/>
    </location>
</feature>
<keyword evidence="3" id="KW-1185">Reference proteome</keyword>
<gene>
    <name evidence="2" type="ORF">LFA_4006</name>
</gene>
<dbReference type="Proteomes" id="UP000032430">
    <property type="component" value="Chromosome I"/>
</dbReference>
<reference evidence="3" key="1">
    <citation type="submission" date="2014-09" db="EMBL/GenBank/DDBJ databases">
        <authorList>
            <person name="Gomez-Valero L."/>
        </authorList>
    </citation>
    <scope>NUCLEOTIDE SEQUENCE [LARGE SCALE GENOMIC DNA]</scope>
    <source>
        <strain evidence="3">ATCC700992</strain>
    </source>
</reference>
<keyword evidence="1" id="KW-0472">Membrane</keyword>
<dbReference type="EMBL" id="LN614827">
    <property type="protein sequence ID" value="CEG56171.1"/>
    <property type="molecule type" value="Genomic_DNA"/>
</dbReference>
<accession>A0A098G2G0</accession>
<organism evidence="2 3">
    <name type="scientific">Legionella fallonii LLAP-10</name>
    <dbReference type="NCBI Taxonomy" id="1212491"/>
    <lineage>
        <taxon>Bacteria</taxon>
        <taxon>Pseudomonadati</taxon>
        <taxon>Pseudomonadota</taxon>
        <taxon>Gammaproteobacteria</taxon>
        <taxon>Legionellales</taxon>
        <taxon>Legionellaceae</taxon>
        <taxon>Legionella</taxon>
    </lineage>
</organism>
<protein>
    <submittedName>
        <fullName evidence="2">Uncharacterized protein</fullName>
    </submittedName>
</protein>
<dbReference type="AlphaFoldDB" id="A0A098G2G0"/>